<evidence type="ECO:0000256" key="3">
    <source>
        <dbReference type="ARBA" id="ARBA00022692"/>
    </source>
</evidence>
<comment type="caution">
    <text evidence="9">The sequence shown here is derived from an EMBL/GenBank/DDBJ whole genome shotgun (WGS) entry which is preliminary data.</text>
</comment>
<keyword evidence="2" id="KW-1003">Cell membrane</keyword>
<evidence type="ECO:0000313" key="9">
    <source>
        <dbReference type="EMBL" id="MBD2755204.1"/>
    </source>
</evidence>
<dbReference type="AlphaFoldDB" id="A0A927B4F3"/>
<feature type="transmembrane region" description="Helical" evidence="6">
    <location>
        <begin position="795"/>
        <end position="812"/>
    </location>
</feature>
<evidence type="ECO:0000256" key="1">
    <source>
        <dbReference type="ARBA" id="ARBA00004651"/>
    </source>
</evidence>
<dbReference type="InterPro" id="IPR050250">
    <property type="entry name" value="Macrolide_Exporter_MacB"/>
</dbReference>
<gene>
    <name evidence="9" type="ORF">IC230_20050</name>
</gene>
<dbReference type="PANTHER" id="PTHR30572:SF18">
    <property type="entry name" value="ABC-TYPE MACROLIDE FAMILY EXPORT SYSTEM PERMEASE COMPONENT 2"/>
    <property type="match status" value="1"/>
</dbReference>
<feature type="domain" description="MacB-like periplasmic core" evidence="8">
    <location>
        <begin position="523"/>
        <end position="730"/>
    </location>
</feature>
<evidence type="ECO:0000259" key="7">
    <source>
        <dbReference type="Pfam" id="PF02687"/>
    </source>
</evidence>
<dbReference type="EMBL" id="JACXAA010000007">
    <property type="protein sequence ID" value="MBD2755204.1"/>
    <property type="molecule type" value="Genomic_DNA"/>
</dbReference>
<feature type="transmembrane region" description="Helical" evidence="6">
    <location>
        <begin position="374"/>
        <end position="396"/>
    </location>
</feature>
<evidence type="ECO:0000256" key="5">
    <source>
        <dbReference type="ARBA" id="ARBA00023136"/>
    </source>
</evidence>
<dbReference type="GO" id="GO:0005886">
    <property type="term" value="C:plasma membrane"/>
    <property type="evidence" value="ECO:0007669"/>
    <property type="project" value="UniProtKB-SubCell"/>
</dbReference>
<evidence type="ECO:0000256" key="4">
    <source>
        <dbReference type="ARBA" id="ARBA00022989"/>
    </source>
</evidence>
<feature type="domain" description="ABC3 transporter permease C-terminal" evidence="7">
    <location>
        <begin position="380"/>
        <end position="493"/>
    </location>
</feature>
<feature type="transmembrane region" description="Helical" evidence="6">
    <location>
        <begin position="761"/>
        <end position="783"/>
    </location>
</feature>
<feature type="transmembrane region" description="Helical" evidence="6">
    <location>
        <begin position="468"/>
        <end position="491"/>
    </location>
</feature>
<evidence type="ECO:0000313" key="10">
    <source>
        <dbReference type="Proteomes" id="UP000653797"/>
    </source>
</evidence>
<dbReference type="NCBIfam" id="NF038404">
    <property type="entry name" value="perm_prefix_2"/>
    <property type="match status" value="1"/>
</dbReference>
<dbReference type="Proteomes" id="UP000653797">
    <property type="component" value="Unassembled WGS sequence"/>
</dbReference>
<feature type="transmembrane region" description="Helical" evidence="6">
    <location>
        <begin position="101"/>
        <end position="122"/>
    </location>
</feature>
<feature type="transmembrane region" description="Helical" evidence="6">
    <location>
        <begin position="818"/>
        <end position="836"/>
    </location>
</feature>
<accession>A0A927B4F3</accession>
<keyword evidence="4 6" id="KW-1133">Transmembrane helix</keyword>
<dbReference type="Pfam" id="PF12704">
    <property type="entry name" value="MacB_PCD"/>
    <property type="match status" value="2"/>
</dbReference>
<dbReference type="RefSeq" id="WP_191040817.1">
    <property type="nucleotide sequence ID" value="NZ_JACXAA010000007.1"/>
</dbReference>
<keyword evidence="3 6" id="KW-0812">Transmembrane</keyword>
<dbReference type="Pfam" id="PF02687">
    <property type="entry name" value="FtsX"/>
    <property type="match status" value="2"/>
</dbReference>
<dbReference type="InterPro" id="IPR025857">
    <property type="entry name" value="MacB_PCD"/>
</dbReference>
<dbReference type="PANTHER" id="PTHR30572">
    <property type="entry name" value="MEMBRANE COMPONENT OF TRANSPORTER-RELATED"/>
    <property type="match status" value="1"/>
</dbReference>
<keyword evidence="5 6" id="KW-0472">Membrane</keyword>
<keyword evidence="10" id="KW-1185">Reference proteome</keyword>
<dbReference type="InterPro" id="IPR003838">
    <property type="entry name" value="ABC3_permease_C"/>
</dbReference>
<proteinExistence type="predicted"/>
<dbReference type="GO" id="GO:0022857">
    <property type="term" value="F:transmembrane transporter activity"/>
    <property type="evidence" value="ECO:0007669"/>
    <property type="project" value="TreeGrafter"/>
</dbReference>
<feature type="domain" description="ABC3 transporter permease C-terminal" evidence="7">
    <location>
        <begin position="767"/>
        <end position="875"/>
    </location>
</feature>
<evidence type="ECO:0000256" key="2">
    <source>
        <dbReference type="ARBA" id="ARBA00022475"/>
    </source>
</evidence>
<feature type="domain" description="MacB-like periplasmic core" evidence="8">
    <location>
        <begin position="100"/>
        <end position="332"/>
    </location>
</feature>
<organism evidence="9 10">
    <name type="scientific">Spirosoma validum</name>
    <dbReference type="NCBI Taxonomy" id="2771355"/>
    <lineage>
        <taxon>Bacteria</taxon>
        <taxon>Pseudomonadati</taxon>
        <taxon>Bacteroidota</taxon>
        <taxon>Cytophagia</taxon>
        <taxon>Cytophagales</taxon>
        <taxon>Cytophagaceae</taxon>
        <taxon>Spirosoma</taxon>
    </lineage>
</organism>
<dbReference type="InterPro" id="IPR047699">
    <property type="entry name" value="Permease_put_prefix"/>
</dbReference>
<evidence type="ECO:0000256" key="6">
    <source>
        <dbReference type="SAM" id="Phobius"/>
    </source>
</evidence>
<name>A0A927B4F3_9BACT</name>
<feature type="transmembrane region" description="Helical" evidence="6">
    <location>
        <begin position="516"/>
        <end position="536"/>
    </location>
</feature>
<feature type="transmembrane region" description="Helical" evidence="6">
    <location>
        <begin position="421"/>
        <end position="448"/>
    </location>
</feature>
<evidence type="ECO:0000259" key="8">
    <source>
        <dbReference type="Pfam" id="PF12704"/>
    </source>
</evidence>
<feature type="transmembrane region" description="Helical" evidence="6">
    <location>
        <begin position="848"/>
        <end position="873"/>
    </location>
</feature>
<protein>
    <submittedName>
        <fullName evidence="9">ABC transporter permease</fullName>
    </submittedName>
</protein>
<sequence length="887" mass="98711">MKRQAKPPQWATYLLHLFCAPHRVEELAGDLDELFQQRVRQMGLRQARWRYVRDVVSVLRPSLMKRQTIQRDYSNPAFTDMFQNYLKIAFRNLTRHRGYSAINIGGLAVGMAVAMLIGLWLYDELSVNKSFQNYDRIAQVMRNRTVNGEIDTKAGLPIPLAQTLQATYGGNHHGPADKAGLFTHVVLAWWTSWHTITLSNQVFSKSGKFMTPEAPEMLSLTMLKGSRDGLKKPASILLSESLAKTLFGETNPINKSLAIDNTMTVNVTGVYQDLPTGSSFADVQFIAPWALYAASTGWINEAKDDWTNTSFEIFVTLAPSVAMADVSATVRNLLVNNAQVDPAQKPEVVLYPMSRWHLYSDWKNGVNEGGRIQFVWLFGIIGVFVLFLACINFMNLSTARSVNRAKEVGIRKAIGSRRQELIVQFFGESLLVVALAYAVSIGLVYLAVPFFNQVADKRIALPFTSPMFWGVGLGFVLLTGFIAGGYPALYLSSFRPVTVLKGSFYTGNRIATPRRVLVVVQFTVSIALIIGTLVVYQQIQYARNRPIGYNRAGLISLLINVPHYELHRETVRNELIKSGAVLEVGESASPLTEVQSTNGGFNWAGKPPTLQVNFATIGISHEFGKTVGWQFKQGHDFSRQLASDSLGVVLNESAVAFMGLRDVLGQPITWQGNGFDARFHVIGVIQDVVMDSPYEPAKPSVFFIGPRPGKFLTIRLNPARNLQAALATIDDVLKEHLPEVPFNYTFVDEQYDQKFRSEERIGLLASLFAGLAIFISCLGLFGLASFMAEQRTKEIGVRKVLGASVVNLWLLLSKDFVFLVIIAFGLAGLIAYYVLHNWLQQYEYRTELSWWIFAVSGVGALVITLLTVSFQAVKAALVNPVKSLRSE</sequence>
<comment type="subcellular location">
    <subcellularLocation>
        <location evidence="1">Cell membrane</location>
        <topology evidence="1">Multi-pass membrane protein</topology>
    </subcellularLocation>
</comment>
<reference evidence="9" key="1">
    <citation type="submission" date="2020-09" db="EMBL/GenBank/DDBJ databases">
        <authorList>
            <person name="Kim M.K."/>
        </authorList>
    </citation>
    <scope>NUCLEOTIDE SEQUENCE</scope>
    <source>
        <strain evidence="9">BT704</strain>
    </source>
</reference>